<name>A0A327KHG4_9BRAD</name>
<reference evidence="1 2" key="1">
    <citation type="submission" date="2017-07" db="EMBL/GenBank/DDBJ databases">
        <title>Draft Genome Sequences of Select Purple Nonsulfur Bacteria.</title>
        <authorList>
            <person name="Lasarre B."/>
            <person name="Mckinlay J.B."/>
        </authorList>
    </citation>
    <scope>NUCLEOTIDE SEQUENCE [LARGE SCALE GENOMIC DNA]</scope>
    <source>
        <strain evidence="1 2">DSM 11907</strain>
    </source>
</reference>
<comment type="caution">
    <text evidence="1">The sequence shown here is derived from an EMBL/GenBank/DDBJ whole genome shotgun (WGS) entry which is preliminary data.</text>
</comment>
<sequence length="76" mass="8203">MIGDATEALVHIFSAGCILDAWLSCDPERASDAKVALINVAMENLDAAQDALLQASGLSIEDVRIEYLKRWRGVGD</sequence>
<keyword evidence="2" id="KW-1185">Reference proteome</keyword>
<protein>
    <submittedName>
        <fullName evidence="1">Uncharacterized protein</fullName>
    </submittedName>
</protein>
<evidence type="ECO:0000313" key="2">
    <source>
        <dbReference type="Proteomes" id="UP000248863"/>
    </source>
</evidence>
<gene>
    <name evidence="1" type="ORF">CH338_13700</name>
</gene>
<evidence type="ECO:0000313" key="1">
    <source>
        <dbReference type="EMBL" id="RAI38130.1"/>
    </source>
</evidence>
<accession>A0A327KHG4</accession>
<organism evidence="1 2">
    <name type="scientific">Rhodoplanes elegans</name>
    <dbReference type="NCBI Taxonomy" id="29408"/>
    <lineage>
        <taxon>Bacteria</taxon>
        <taxon>Pseudomonadati</taxon>
        <taxon>Pseudomonadota</taxon>
        <taxon>Alphaproteobacteria</taxon>
        <taxon>Hyphomicrobiales</taxon>
        <taxon>Nitrobacteraceae</taxon>
        <taxon>Rhodoplanes</taxon>
    </lineage>
</organism>
<dbReference type="EMBL" id="NPEU01000141">
    <property type="protein sequence ID" value="RAI38130.1"/>
    <property type="molecule type" value="Genomic_DNA"/>
</dbReference>
<proteinExistence type="predicted"/>
<dbReference type="AlphaFoldDB" id="A0A327KHG4"/>
<dbReference type="Proteomes" id="UP000248863">
    <property type="component" value="Unassembled WGS sequence"/>
</dbReference>